<evidence type="ECO:0000256" key="2">
    <source>
        <dbReference type="ARBA" id="ARBA00023242"/>
    </source>
</evidence>
<organism evidence="5 6">
    <name type="scientific">Operophtera brumata</name>
    <name type="common">Winter moth</name>
    <name type="synonym">Phalaena brumata</name>
    <dbReference type="NCBI Taxonomy" id="104452"/>
    <lineage>
        <taxon>Eukaryota</taxon>
        <taxon>Metazoa</taxon>
        <taxon>Ecdysozoa</taxon>
        <taxon>Arthropoda</taxon>
        <taxon>Hexapoda</taxon>
        <taxon>Insecta</taxon>
        <taxon>Pterygota</taxon>
        <taxon>Neoptera</taxon>
        <taxon>Endopterygota</taxon>
        <taxon>Lepidoptera</taxon>
        <taxon>Glossata</taxon>
        <taxon>Ditrysia</taxon>
        <taxon>Geometroidea</taxon>
        <taxon>Geometridae</taxon>
        <taxon>Larentiinae</taxon>
        <taxon>Operophtera</taxon>
    </lineage>
</organism>
<dbReference type="GO" id="GO:0006272">
    <property type="term" value="P:leading strand elongation"/>
    <property type="evidence" value="ECO:0007669"/>
    <property type="project" value="TreeGrafter"/>
</dbReference>
<dbReference type="STRING" id="104452.A0A0L7LAB6"/>
<dbReference type="GO" id="GO:0046982">
    <property type="term" value="F:protein heterodimerization activity"/>
    <property type="evidence" value="ECO:0007669"/>
    <property type="project" value="InterPro"/>
</dbReference>
<sequence>MAEKLEDLNLPLTVVARIVKEALPEGVSISKEARTGLAKAASVFVLYVTSASTNIVKNKKRKALTGQDVLDAIRDIEFDRFVEPLSEAYEQYKQLASARKLASGKKKEDSEEPEVIEDD</sequence>
<evidence type="ECO:0000256" key="1">
    <source>
        <dbReference type="ARBA" id="ARBA00004123"/>
    </source>
</evidence>
<protein>
    <recommendedName>
        <fullName evidence="3">DNA polymerase epsilon subunit 3</fullName>
    </recommendedName>
</protein>
<evidence type="ECO:0000313" key="6">
    <source>
        <dbReference type="Proteomes" id="UP000037510"/>
    </source>
</evidence>
<dbReference type="CDD" id="cd22928">
    <property type="entry name" value="HFD_POLE3_DPB4"/>
    <property type="match status" value="1"/>
</dbReference>
<dbReference type="PANTHER" id="PTHR46172">
    <property type="entry name" value="DNA POLYMERASE EPSILON SUBUNIT 3"/>
    <property type="match status" value="1"/>
</dbReference>
<dbReference type="GO" id="GO:0008622">
    <property type="term" value="C:epsilon DNA polymerase complex"/>
    <property type="evidence" value="ECO:0007669"/>
    <property type="project" value="TreeGrafter"/>
</dbReference>
<reference evidence="5 6" key="1">
    <citation type="journal article" date="2015" name="Genome Biol. Evol.">
        <title>The genome of winter moth (Operophtera brumata) provides a genomic perspective on sexual dimorphism and phenology.</title>
        <authorList>
            <person name="Derks M.F."/>
            <person name="Smit S."/>
            <person name="Salis L."/>
            <person name="Schijlen E."/>
            <person name="Bossers A."/>
            <person name="Mateman C."/>
            <person name="Pijl A.S."/>
            <person name="de Ridder D."/>
            <person name="Groenen M.A."/>
            <person name="Visser M.E."/>
            <person name="Megens H.J."/>
        </authorList>
    </citation>
    <scope>NUCLEOTIDE SEQUENCE [LARGE SCALE GENOMIC DNA]</scope>
    <source>
        <strain evidence="5">WM2013NL</strain>
        <tissue evidence="5">Head and thorax</tissue>
    </source>
</reference>
<dbReference type="InterPro" id="IPR003958">
    <property type="entry name" value="CBFA_NFYB_domain"/>
</dbReference>
<dbReference type="GO" id="GO:0008623">
    <property type="term" value="C:CHRAC"/>
    <property type="evidence" value="ECO:0007669"/>
    <property type="project" value="TreeGrafter"/>
</dbReference>
<evidence type="ECO:0000313" key="5">
    <source>
        <dbReference type="EMBL" id="KOB72350.1"/>
    </source>
</evidence>
<comment type="subcellular location">
    <subcellularLocation>
        <location evidence="1">Nucleus</location>
    </subcellularLocation>
</comment>
<name>A0A0L7LAB6_OPEBR</name>
<keyword evidence="2" id="KW-0539">Nucleus</keyword>
<dbReference type="InterPro" id="IPR009072">
    <property type="entry name" value="Histone-fold"/>
</dbReference>
<dbReference type="Proteomes" id="UP000037510">
    <property type="component" value="Unassembled WGS sequence"/>
</dbReference>
<dbReference type="GO" id="GO:0031490">
    <property type="term" value="F:chromatin DNA binding"/>
    <property type="evidence" value="ECO:0007669"/>
    <property type="project" value="TreeGrafter"/>
</dbReference>
<dbReference type="Gene3D" id="1.10.20.10">
    <property type="entry name" value="Histone, subunit A"/>
    <property type="match status" value="1"/>
</dbReference>
<dbReference type="GO" id="GO:0031507">
    <property type="term" value="P:heterochromatin formation"/>
    <property type="evidence" value="ECO:0007669"/>
    <property type="project" value="TreeGrafter"/>
</dbReference>
<dbReference type="Pfam" id="PF00808">
    <property type="entry name" value="CBFD_NFYB_HMF"/>
    <property type="match status" value="1"/>
</dbReference>
<gene>
    <name evidence="5" type="ORF">OBRU01_12424</name>
</gene>
<dbReference type="OrthoDB" id="1707486at2759"/>
<dbReference type="GO" id="GO:0006974">
    <property type="term" value="P:DNA damage response"/>
    <property type="evidence" value="ECO:0007669"/>
    <property type="project" value="TreeGrafter"/>
</dbReference>
<dbReference type="SUPFAM" id="SSF47113">
    <property type="entry name" value="Histone-fold"/>
    <property type="match status" value="1"/>
</dbReference>
<evidence type="ECO:0000259" key="4">
    <source>
        <dbReference type="Pfam" id="PF00808"/>
    </source>
</evidence>
<proteinExistence type="predicted"/>
<accession>A0A0L7LAB6</accession>
<dbReference type="PANTHER" id="PTHR46172:SF1">
    <property type="entry name" value="DNA POLYMERASE EPSILON SUBUNIT 3"/>
    <property type="match status" value="1"/>
</dbReference>
<dbReference type="AlphaFoldDB" id="A0A0L7LAB6"/>
<dbReference type="EMBL" id="JTDY01002005">
    <property type="protein sequence ID" value="KOB72350.1"/>
    <property type="molecule type" value="Genomic_DNA"/>
</dbReference>
<comment type="caution">
    <text evidence="5">The sequence shown here is derived from an EMBL/GenBank/DDBJ whole genome shotgun (WGS) entry which is preliminary data.</text>
</comment>
<feature type="domain" description="Transcription factor CBF/NF-Y/archaeal histone" evidence="4">
    <location>
        <begin position="9"/>
        <end position="73"/>
    </location>
</feature>
<keyword evidence="6" id="KW-1185">Reference proteome</keyword>
<evidence type="ECO:0000256" key="3">
    <source>
        <dbReference type="ARBA" id="ARBA00039793"/>
    </source>
</evidence>
<dbReference type="InterPro" id="IPR051377">
    <property type="entry name" value="DNA_Pol-Epsilon_Subunit"/>
</dbReference>